<proteinExistence type="predicted"/>
<reference evidence="1" key="1">
    <citation type="submission" date="2014-09" db="EMBL/GenBank/DDBJ databases">
        <authorList>
            <person name="Magalhaes I.L.F."/>
            <person name="Oliveira U."/>
            <person name="Santos F.R."/>
            <person name="Vidigal T.H.D.A."/>
            <person name="Brescovit A.D."/>
            <person name="Santos A.J."/>
        </authorList>
    </citation>
    <scope>NUCLEOTIDE SEQUENCE</scope>
    <source>
        <tissue evidence="1">Shoot tissue taken approximately 20 cm above the soil surface</tissue>
    </source>
</reference>
<accession>A0A0A8Y0I4</accession>
<name>A0A0A8Y0I4_ARUDO</name>
<reference evidence="1" key="2">
    <citation type="journal article" date="2015" name="Data Brief">
        <title>Shoot transcriptome of the giant reed, Arundo donax.</title>
        <authorList>
            <person name="Barrero R.A."/>
            <person name="Guerrero F.D."/>
            <person name="Moolhuijzen P."/>
            <person name="Goolsby J.A."/>
            <person name="Tidwell J."/>
            <person name="Bellgard S.E."/>
            <person name="Bellgard M.I."/>
        </authorList>
    </citation>
    <scope>NUCLEOTIDE SEQUENCE</scope>
    <source>
        <tissue evidence="1">Shoot tissue taken approximately 20 cm above the soil surface</tissue>
    </source>
</reference>
<dbReference type="EMBL" id="GBRH01279460">
    <property type="protein sequence ID" value="JAD18435.1"/>
    <property type="molecule type" value="Transcribed_RNA"/>
</dbReference>
<evidence type="ECO:0000313" key="1">
    <source>
        <dbReference type="EMBL" id="JAD18435.1"/>
    </source>
</evidence>
<organism evidence="1">
    <name type="scientific">Arundo donax</name>
    <name type="common">Giant reed</name>
    <name type="synonym">Donax arundinaceus</name>
    <dbReference type="NCBI Taxonomy" id="35708"/>
    <lineage>
        <taxon>Eukaryota</taxon>
        <taxon>Viridiplantae</taxon>
        <taxon>Streptophyta</taxon>
        <taxon>Embryophyta</taxon>
        <taxon>Tracheophyta</taxon>
        <taxon>Spermatophyta</taxon>
        <taxon>Magnoliopsida</taxon>
        <taxon>Liliopsida</taxon>
        <taxon>Poales</taxon>
        <taxon>Poaceae</taxon>
        <taxon>PACMAD clade</taxon>
        <taxon>Arundinoideae</taxon>
        <taxon>Arundineae</taxon>
        <taxon>Arundo</taxon>
    </lineage>
</organism>
<dbReference type="AlphaFoldDB" id="A0A0A8Y0I4"/>
<sequence length="85" mass="9447">MGGADVPAGGSRRLVDQEQRVGDIADVNDVPELVPHRVRASFQEVDEELAACVILRLQQGTEHQRGIDSHHIEPGLPPIFKRRLF</sequence>
<protein>
    <submittedName>
        <fullName evidence="1">Uncharacterized protein</fullName>
    </submittedName>
</protein>